<dbReference type="KEGG" id="pbut:DTO10_18115"/>
<organism evidence="2 3">
    <name type="scientific">Peribacillus butanolivorans</name>
    <dbReference type="NCBI Taxonomy" id="421767"/>
    <lineage>
        <taxon>Bacteria</taxon>
        <taxon>Bacillati</taxon>
        <taxon>Bacillota</taxon>
        <taxon>Bacilli</taxon>
        <taxon>Bacillales</taxon>
        <taxon>Bacillaceae</taxon>
        <taxon>Peribacillus</taxon>
    </lineage>
</organism>
<dbReference type="GeneID" id="97408636"/>
<dbReference type="Gene3D" id="3.30.1240.10">
    <property type="match status" value="1"/>
</dbReference>
<reference evidence="1 4" key="2">
    <citation type="submission" date="2018-07" db="EMBL/GenBank/DDBJ databases">
        <title>The molecular basis for the intramolecular migration of carboxyl group in the catabolism of para-hydroxybenzoate via gentisate.</title>
        <authorList>
            <person name="Zhao H."/>
            <person name="Xu Y."/>
            <person name="Lin S."/>
            <person name="Spain J.C."/>
            <person name="Zhou N.-Y."/>
        </authorList>
    </citation>
    <scope>NUCLEOTIDE SEQUENCE [LARGE SCALE GENOMIC DNA]</scope>
    <source>
        <strain evidence="1 4">PHB-7a</strain>
    </source>
</reference>
<dbReference type="EMBL" id="CP030926">
    <property type="protein sequence ID" value="AXN41842.1"/>
    <property type="molecule type" value="Genomic_DNA"/>
</dbReference>
<keyword evidence="2" id="KW-0378">Hydrolase</keyword>
<gene>
    <name evidence="2" type="ORF">CN689_22780</name>
    <name evidence="1" type="ORF">DTO10_18115</name>
</gene>
<dbReference type="RefSeq" id="WP_053347983.1">
    <property type="nucleotide sequence ID" value="NZ_CP030926.1"/>
</dbReference>
<dbReference type="GO" id="GO:0000287">
    <property type="term" value="F:magnesium ion binding"/>
    <property type="evidence" value="ECO:0007669"/>
    <property type="project" value="TreeGrafter"/>
</dbReference>
<dbReference type="InterPro" id="IPR000150">
    <property type="entry name" value="Cof"/>
</dbReference>
<evidence type="ECO:0000313" key="1">
    <source>
        <dbReference type="EMBL" id="AXN41842.1"/>
    </source>
</evidence>
<dbReference type="Pfam" id="PF08282">
    <property type="entry name" value="Hydrolase_3"/>
    <property type="match status" value="1"/>
</dbReference>
<dbReference type="EMBL" id="NUEQ01000092">
    <property type="protein sequence ID" value="PEJ27956.1"/>
    <property type="molecule type" value="Genomic_DNA"/>
</dbReference>
<dbReference type="NCBIfam" id="TIGR00099">
    <property type="entry name" value="Cof-subfamily"/>
    <property type="match status" value="1"/>
</dbReference>
<protein>
    <submittedName>
        <fullName evidence="2">Cof-type HAD-IIB family hydrolase</fullName>
    </submittedName>
</protein>
<dbReference type="Proteomes" id="UP000260457">
    <property type="component" value="Chromosome"/>
</dbReference>
<dbReference type="PANTHER" id="PTHR10000:SF50">
    <property type="entry name" value="STRESS RESPONSE PROTEIN YHAX"/>
    <property type="match status" value="1"/>
</dbReference>
<keyword evidence="4" id="KW-1185">Reference proteome</keyword>
<sequence length="288" mass="32425">MVYRLLAINIDGTLLQSNGRLNKSTKEAIDYVHQKGVHVALVTSRNYHSAKKAAKALKINPMIVAQQGAFVGASIEKPILVKRISEELTVELVQMLEKTTCQILLIHEKYSLGNRVNLPENLLGKTVMYLNDQNIYAQNYVDDISEELIDKPMAPTKIDIIFSEQSDQTDMLKLIKDMFPEVDVILHPGYKLTVVPKGVSKWSGVLYLADHLKVKRSEIVSIGDGLDDMEMIAGSGLGVAMGNADQEVKKVAKWVTRSNDEHGVAYMLREFFRKQHPIEFLQKMNMLK</sequence>
<dbReference type="CDD" id="cd07516">
    <property type="entry name" value="HAD_Pase"/>
    <property type="match status" value="1"/>
</dbReference>
<reference evidence="2 3" key="1">
    <citation type="submission" date="2017-09" db="EMBL/GenBank/DDBJ databases">
        <title>Large-scale bioinformatics analysis of Bacillus genomes uncovers conserved roles of natural products in bacterial physiology.</title>
        <authorList>
            <consortium name="Agbiome Team Llc"/>
            <person name="Bleich R.M."/>
            <person name="Kirk G.J."/>
            <person name="Santa Maria K.C."/>
            <person name="Allen S.E."/>
            <person name="Farag S."/>
            <person name="Shank E.A."/>
            <person name="Bowers A."/>
        </authorList>
    </citation>
    <scope>NUCLEOTIDE SEQUENCE [LARGE SCALE GENOMIC DNA]</scope>
    <source>
        <strain evidence="2 3">AFS003229</strain>
    </source>
</reference>
<dbReference type="Gene3D" id="3.40.50.1000">
    <property type="entry name" value="HAD superfamily/HAD-like"/>
    <property type="match status" value="1"/>
</dbReference>
<dbReference type="GO" id="GO:0016791">
    <property type="term" value="F:phosphatase activity"/>
    <property type="evidence" value="ECO:0007669"/>
    <property type="project" value="TreeGrafter"/>
</dbReference>
<evidence type="ECO:0000313" key="4">
    <source>
        <dbReference type="Proteomes" id="UP000260457"/>
    </source>
</evidence>
<evidence type="ECO:0000313" key="2">
    <source>
        <dbReference type="EMBL" id="PEJ27956.1"/>
    </source>
</evidence>
<dbReference type="InterPro" id="IPR023214">
    <property type="entry name" value="HAD_sf"/>
</dbReference>
<dbReference type="AlphaFoldDB" id="A0AAX0RQQ7"/>
<name>A0AAX0RQQ7_9BACI</name>
<dbReference type="SUPFAM" id="SSF56784">
    <property type="entry name" value="HAD-like"/>
    <property type="match status" value="1"/>
</dbReference>
<accession>A0AAX0RQQ7</accession>
<proteinExistence type="predicted"/>
<dbReference type="PANTHER" id="PTHR10000">
    <property type="entry name" value="PHOSPHOSERINE PHOSPHATASE"/>
    <property type="match status" value="1"/>
</dbReference>
<dbReference type="GO" id="GO:0005829">
    <property type="term" value="C:cytosol"/>
    <property type="evidence" value="ECO:0007669"/>
    <property type="project" value="TreeGrafter"/>
</dbReference>
<evidence type="ECO:0000313" key="3">
    <source>
        <dbReference type="Proteomes" id="UP000220106"/>
    </source>
</evidence>
<dbReference type="InterPro" id="IPR036412">
    <property type="entry name" value="HAD-like_sf"/>
</dbReference>
<dbReference type="Proteomes" id="UP000220106">
    <property type="component" value="Unassembled WGS sequence"/>
</dbReference>